<keyword evidence="3" id="KW-0479">Metal-binding</keyword>
<keyword evidence="8" id="KW-0472">Membrane</keyword>
<accession>A0A8J5LA68</accession>
<reference evidence="10 11" key="1">
    <citation type="submission" date="2020-08" db="EMBL/GenBank/DDBJ databases">
        <title>Plant Genome Project.</title>
        <authorList>
            <person name="Zhang R.-G."/>
        </authorList>
    </citation>
    <scope>NUCLEOTIDE SEQUENCE [LARGE SCALE GENOMIC DNA]</scope>
    <source>
        <tissue evidence="10">Rhizome</tissue>
    </source>
</reference>
<gene>
    <name evidence="10" type="ORF">ZIOFF_028911</name>
</gene>
<comment type="cofactor">
    <cofactor evidence="1">
        <name>Mg(2+)</name>
        <dbReference type="ChEBI" id="CHEBI:18420"/>
    </cofactor>
</comment>
<keyword evidence="2" id="KW-0540">Nuclease</keyword>
<dbReference type="SMART" id="SM00479">
    <property type="entry name" value="EXOIII"/>
    <property type="match status" value="1"/>
</dbReference>
<dbReference type="InterPro" id="IPR012337">
    <property type="entry name" value="RNaseH-like_sf"/>
</dbReference>
<keyword evidence="4" id="KW-0378">Hydrolase</keyword>
<dbReference type="Pfam" id="PF01105">
    <property type="entry name" value="EMP24_GP25L"/>
    <property type="match status" value="1"/>
</dbReference>
<dbReference type="AlphaFoldDB" id="A0A8J5LA68"/>
<dbReference type="GO" id="GO:0046872">
    <property type="term" value="F:metal ion binding"/>
    <property type="evidence" value="ECO:0007669"/>
    <property type="project" value="UniProtKB-KW"/>
</dbReference>
<keyword evidence="8" id="KW-0812">Transmembrane</keyword>
<dbReference type="InterPro" id="IPR009038">
    <property type="entry name" value="GOLD_dom"/>
</dbReference>
<dbReference type="SMART" id="SM01190">
    <property type="entry name" value="EMP24_GP25L"/>
    <property type="match status" value="1"/>
</dbReference>
<dbReference type="Proteomes" id="UP000734854">
    <property type="component" value="Unassembled WGS sequence"/>
</dbReference>
<sequence>MAVGKYSVVNPYESTPLPESHKITVRVTSPYGNSIHYQDQVESGNFAFTANEEGDYLSCLWAPYHKPAVTMAVEFEWRTGLAAKDWTNVAKKGQIEGMELELKKLEDTVKSIHDEMFYLREREEQMQDMNRSTNSRMAWLSFLSLAVCASVAGLQLWHLKTFFERKKLLSENLIQSPLFKFQYLFELFDPAFAPCWREEGMEANGSEIVFFDVETTVPSRSGERFALLEFGAILVCPRRLVEVGCYSTLIRPADLAAISSVSIRCNGIGPDVVSTAPTFHDVADRVFDVLNGRVWAGHNIIRFDCPRIREAFEEIGLAAPEPKGIIDTLPLLTQKFGRRAGDMKMASLATYFGLGQQKHRSLDDVRMNLEVLKCCAAVLFLEVSLPDVFSLDNLVPNGITSRTAAYWNASRSQQNLYSPSDEFNDQQINRHILNTSDQAGPSTPVSEDLSNMAVKMNIDLLQSDTQLAQITSDCDIISTSVPTENSHGYAGFLEVDQVLPNKIRAPTIQSSRKIVLLYRDCPLQLFCTGMMIHFGVNSRFIDYAGRPKLSIVVGAPENLCKVLDICDQVAQVASQNSDSNSEWRPVLKRLGHSNTFTIRLHIPTVANRDGAIYSTEMYHKDPSGNMQKLVFSRLDASELETIFVPGTTVDAYFNTDIYDFQQNAGIKLVARRLVVVSK</sequence>
<dbReference type="FunFam" id="3.30.420.10:FF:000040">
    <property type="entry name" value="Exonuclease family protein"/>
    <property type="match status" value="1"/>
</dbReference>
<dbReference type="InterPro" id="IPR036397">
    <property type="entry name" value="RNaseH_sf"/>
</dbReference>
<dbReference type="GO" id="GO:0008408">
    <property type="term" value="F:3'-5' exonuclease activity"/>
    <property type="evidence" value="ECO:0007669"/>
    <property type="project" value="TreeGrafter"/>
</dbReference>
<dbReference type="SUPFAM" id="SSF53098">
    <property type="entry name" value="Ribonuclease H-like"/>
    <property type="match status" value="1"/>
</dbReference>
<name>A0A8J5LA68_ZINOF</name>
<organism evidence="10 11">
    <name type="scientific">Zingiber officinale</name>
    <name type="common">Ginger</name>
    <name type="synonym">Amomum zingiber</name>
    <dbReference type="NCBI Taxonomy" id="94328"/>
    <lineage>
        <taxon>Eukaryota</taxon>
        <taxon>Viridiplantae</taxon>
        <taxon>Streptophyta</taxon>
        <taxon>Embryophyta</taxon>
        <taxon>Tracheophyta</taxon>
        <taxon>Spermatophyta</taxon>
        <taxon>Magnoliopsida</taxon>
        <taxon>Liliopsida</taxon>
        <taxon>Zingiberales</taxon>
        <taxon>Zingiberaceae</taxon>
        <taxon>Zingiber</taxon>
    </lineage>
</organism>
<evidence type="ECO:0000256" key="2">
    <source>
        <dbReference type="ARBA" id="ARBA00022722"/>
    </source>
</evidence>
<keyword evidence="5" id="KW-0269">Exonuclease</keyword>
<dbReference type="Gene3D" id="3.30.420.10">
    <property type="entry name" value="Ribonuclease H-like superfamily/Ribonuclease H"/>
    <property type="match status" value="1"/>
</dbReference>
<feature type="domain" description="GOLD" evidence="9">
    <location>
        <begin position="1"/>
        <end position="104"/>
    </location>
</feature>
<keyword evidence="7" id="KW-0175">Coiled coil</keyword>
<evidence type="ECO:0000256" key="6">
    <source>
        <dbReference type="ARBA" id="ARBA00022842"/>
    </source>
</evidence>
<dbReference type="InterPro" id="IPR013520">
    <property type="entry name" value="Ribonucl_H"/>
</dbReference>
<dbReference type="PANTHER" id="PTHR30231">
    <property type="entry name" value="DNA POLYMERASE III SUBUNIT EPSILON"/>
    <property type="match status" value="1"/>
</dbReference>
<evidence type="ECO:0000256" key="5">
    <source>
        <dbReference type="ARBA" id="ARBA00022839"/>
    </source>
</evidence>
<dbReference type="PANTHER" id="PTHR30231:SF4">
    <property type="entry name" value="PROTEIN NEN2"/>
    <property type="match status" value="1"/>
</dbReference>
<keyword evidence="8" id="KW-1133">Transmembrane helix</keyword>
<protein>
    <recommendedName>
        <fullName evidence="9">GOLD domain-containing protein</fullName>
    </recommendedName>
</protein>
<evidence type="ECO:0000259" key="9">
    <source>
        <dbReference type="PROSITE" id="PS50866"/>
    </source>
</evidence>
<feature type="transmembrane region" description="Helical" evidence="8">
    <location>
        <begin position="137"/>
        <end position="157"/>
    </location>
</feature>
<dbReference type="Pfam" id="PF00929">
    <property type="entry name" value="RNase_T"/>
    <property type="match status" value="1"/>
</dbReference>
<evidence type="ECO:0000256" key="8">
    <source>
        <dbReference type="SAM" id="Phobius"/>
    </source>
</evidence>
<evidence type="ECO:0000256" key="4">
    <source>
        <dbReference type="ARBA" id="ARBA00022801"/>
    </source>
</evidence>
<comment type="caution">
    <text evidence="10">The sequence shown here is derived from an EMBL/GenBank/DDBJ whole genome shotgun (WGS) entry which is preliminary data.</text>
</comment>
<dbReference type="PROSITE" id="PS50866">
    <property type="entry name" value="GOLD"/>
    <property type="match status" value="1"/>
</dbReference>
<evidence type="ECO:0000256" key="3">
    <source>
        <dbReference type="ARBA" id="ARBA00022723"/>
    </source>
</evidence>
<keyword evidence="11" id="KW-1185">Reference proteome</keyword>
<feature type="coiled-coil region" evidence="7">
    <location>
        <begin position="88"/>
        <end position="115"/>
    </location>
</feature>
<evidence type="ECO:0000313" key="10">
    <source>
        <dbReference type="EMBL" id="KAG6510866.1"/>
    </source>
</evidence>
<evidence type="ECO:0000256" key="7">
    <source>
        <dbReference type="SAM" id="Coils"/>
    </source>
</evidence>
<evidence type="ECO:0000313" key="11">
    <source>
        <dbReference type="Proteomes" id="UP000734854"/>
    </source>
</evidence>
<proteinExistence type="predicted"/>
<keyword evidence="6" id="KW-0460">Magnesium</keyword>
<dbReference type="GO" id="GO:0003676">
    <property type="term" value="F:nucleic acid binding"/>
    <property type="evidence" value="ECO:0007669"/>
    <property type="project" value="InterPro"/>
</dbReference>
<dbReference type="CDD" id="cd06127">
    <property type="entry name" value="DEDDh"/>
    <property type="match status" value="1"/>
</dbReference>
<evidence type="ECO:0000256" key="1">
    <source>
        <dbReference type="ARBA" id="ARBA00001946"/>
    </source>
</evidence>
<dbReference type="EMBL" id="JACMSC010000008">
    <property type="protein sequence ID" value="KAG6510866.1"/>
    <property type="molecule type" value="Genomic_DNA"/>
</dbReference>